<dbReference type="InterPro" id="IPR046426">
    <property type="entry name" value="DAXX_histone-bd_sf"/>
</dbReference>
<keyword evidence="8" id="KW-0143">Chaperone</keyword>
<dbReference type="GO" id="GO:0042393">
    <property type="term" value="F:histone binding"/>
    <property type="evidence" value="ECO:0007669"/>
    <property type="project" value="InterPro"/>
</dbReference>
<feature type="region of interest" description="Disordered" evidence="11">
    <location>
        <begin position="1"/>
        <end position="64"/>
    </location>
</feature>
<proteinExistence type="predicted"/>
<keyword evidence="6" id="KW-0053">Apoptosis</keyword>
<organism evidence="13 14">
    <name type="scientific">Cloeon dipterum</name>
    <dbReference type="NCBI Taxonomy" id="197152"/>
    <lineage>
        <taxon>Eukaryota</taxon>
        <taxon>Metazoa</taxon>
        <taxon>Ecdysozoa</taxon>
        <taxon>Arthropoda</taxon>
        <taxon>Hexapoda</taxon>
        <taxon>Insecta</taxon>
        <taxon>Pterygota</taxon>
        <taxon>Palaeoptera</taxon>
        <taxon>Ephemeroptera</taxon>
        <taxon>Pisciforma</taxon>
        <taxon>Baetidae</taxon>
        <taxon>Cloeon</taxon>
    </lineage>
</organism>
<dbReference type="Gene3D" id="1.10.8.810">
    <property type="entry name" value="Daxx helical bundle domain"/>
    <property type="match status" value="1"/>
</dbReference>
<feature type="coiled-coil region" evidence="10">
    <location>
        <begin position="189"/>
        <end position="216"/>
    </location>
</feature>
<keyword evidence="9" id="KW-0539">Nucleus</keyword>
<dbReference type="EMBL" id="CADEPI010000032">
    <property type="protein sequence ID" value="CAB3367663.1"/>
    <property type="molecule type" value="Genomic_DNA"/>
</dbReference>
<dbReference type="GO" id="GO:0006355">
    <property type="term" value="P:regulation of DNA-templated transcription"/>
    <property type="evidence" value="ECO:0007669"/>
    <property type="project" value="UniProtKB-ARBA"/>
</dbReference>
<dbReference type="Gene3D" id="1.20.58.2170">
    <property type="match status" value="1"/>
</dbReference>
<evidence type="ECO:0000313" key="13">
    <source>
        <dbReference type="EMBL" id="CAB3367663.1"/>
    </source>
</evidence>
<evidence type="ECO:0000259" key="12">
    <source>
        <dbReference type="Pfam" id="PF20920"/>
    </source>
</evidence>
<dbReference type="GO" id="GO:0005634">
    <property type="term" value="C:nucleus"/>
    <property type="evidence" value="ECO:0007669"/>
    <property type="project" value="UniProtKB-SubCell"/>
</dbReference>
<dbReference type="InterPro" id="IPR038298">
    <property type="entry name" value="Daxx_N_sf"/>
</dbReference>
<dbReference type="AlphaFoldDB" id="A0A8S1CBC0"/>
<evidence type="ECO:0000256" key="5">
    <source>
        <dbReference type="ARBA" id="ARBA00022490"/>
    </source>
</evidence>
<comment type="subcellular location">
    <subcellularLocation>
        <location evidence="2">Chromosome</location>
    </subcellularLocation>
    <subcellularLocation>
        <location evidence="3">Cytoplasm</location>
    </subcellularLocation>
    <subcellularLocation>
        <location evidence="1">Nucleus</location>
    </subcellularLocation>
</comment>
<feature type="region of interest" description="Disordered" evidence="11">
    <location>
        <begin position="397"/>
        <end position="427"/>
    </location>
</feature>
<keyword evidence="5" id="KW-0963">Cytoplasm</keyword>
<evidence type="ECO:0000256" key="9">
    <source>
        <dbReference type="ARBA" id="ARBA00023242"/>
    </source>
</evidence>
<evidence type="ECO:0000256" key="3">
    <source>
        <dbReference type="ARBA" id="ARBA00004496"/>
    </source>
</evidence>
<dbReference type="GO" id="GO:0006915">
    <property type="term" value="P:apoptotic process"/>
    <property type="evidence" value="ECO:0007669"/>
    <property type="project" value="UniProtKB-KW"/>
</dbReference>
<dbReference type="InterPro" id="IPR046378">
    <property type="entry name" value="DAXX_histone-bd"/>
</dbReference>
<dbReference type="Pfam" id="PF20920">
    <property type="entry name" value="DAXX_hist_bd"/>
    <property type="match status" value="1"/>
</dbReference>
<evidence type="ECO:0000256" key="11">
    <source>
        <dbReference type="SAM" id="MobiDB-lite"/>
    </source>
</evidence>
<feature type="compositionally biased region" description="Basic and acidic residues" evidence="11">
    <location>
        <begin position="162"/>
        <end position="172"/>
    </location>
</feature>
<feature type="region of interest" description="Disordered" evidence="11">
    <location>
        <begin position="543"/>
        <end position="591"/>
    </location>
</feature>
<keyword evidence="7 10" id="KW-0175">Coiled coil</keyword>
<evidence type="ECO:0000256" key="6">
    <source>
        <dbReference type="ARBA" id="ARBA00022703"/>
    </source>
</evidence>
<feature type="compositionally biased region" description="Polar residues" evidence="11">
    <location>
        <begin position="564"/>
        <end position="591"/>
    </location>
</feature>
<dbReference type="OrthoDB" id="7492809at2759"/>
<dbReference type="GO" id="GO:0005694">
    <property type="term" value="C:chromosome"/>
    <property type="evidence" value="ECO:0007669"/>
    <property type="project" value="UniProtKB-SubCell"/>
</dbReference>
<evidence type="ECO:0000256" key="10">
    <source>
        <dbReference type="SAM" id="Coils"/>
    </source>
</evidence>
<feature type="compositionally biased region" description="Acidic residues" evidence="11">
    <location>
        <begin position="400"/>
        <end position="427"/>
    </location>
</feature>
<evidence type="ECO:0000256" key="2">
    <source>
        <dbReference type="ARBA" id="ARBA00004286"/>
    </source>
</evidence>
<feature type="compositionally biased region" description="Polar residues" evidence="11">
    <location>
        <begin position="36"/>
        <end position="64"/>
    </location>
</feature>
<comment type="caution">
    <text evidence="13">The sequence shown here is derived from an EMBL/GenBank/DDBJ whole genome shotgun (WGS) entry which is preliminary data.</text>
</comment>
<evidence type="ECO:0000313" key="14">
    <source>
        <dbReference type="Proteomes" id="UP000494165"/>
    </source>
</evidence>
<keyword evidence="4" id="KW-0158">Chromosome</keyword>
<feature type="domain" description="Daxx histone-binding" evidence="12">
    <location>
        <begin position="310"/>
        <end position="393"/>
    </location>
</feature>
<evidence type="ECO:0000256" key="1">
    <source>
        <dbReference type="ARBA" id="ARBA00004123"/>
    </source>
</evidence>
<dbReference type="Proteomes" id="UP000494165">
    <property type="component" value="Unassembled WGS sequence"/>
</dbReference>
<protein>
    <recommendedName>
        <fullName evidence="12">Daxx histone-binding domain-containing protein</fullName>
    </recommendedName>
</protein>
<reference evidence="13 14" key="1">
    <citation type="submission" date="2020-04" db="EMBL/GenBank/DDBJ databases">
        <authorList>
            <person name="Alioto T."/>
            <person name="Alioto T."/>
            <person name="Gomez Garrido J."/>
        </authorList>
    </citation>
    <scope>NUCLEOTIDE SEQUENCE [LARGE SCALE GENOMIC DNA]</scope>
</reference>
<evidence type="ECO:0000256" key="8">
    <source>
        <dbReference type="ARBA" id="ARBA00023186"/>
    </source>
</evidence>
<sequence>MSSEIEIINLSDDNDDECDSRPAPSTVHIKKENPTIHPTNSNSCIPSSSKAVEPIPSSSTQCNNAENGERIEKTKNEQALEMFLKGISTVAEEKEGAEALQISSNLEKRFYRCSKKFQNSNECYALISKFHNDVQSCPSKKWEYCAKFKECLKRHAQSKPESCDEKAEKTENDEPYEELDPEKDQRLKRQKYRKHLKDLSKTLEKCIKKIKDLDQAEVDLDDEKGSEFLKKRRYEERVTKIYERIEVCCQKLGDSVESLKIPHPRICIIGAKGLQHNTINCAIDKFVNKKKFREEIQFPNYREIRAIVTKVNVAEKLNLTKEEVDSYAREAFLIVGQRIKKYRVIEVKKSLNDLISEAPNDPADQDPELLKKLMENRQLAEQRVTEVLDKYVEKSKTIHEEEEELDSNADVNENEVDDIAEDDDEDDYEIRSENGDIDENSSCCGTETETETAILNGNTEDNKRELNYLEMLSDCDEASSGSDSERQVLMTNDEIVDSELQLCLEEDNCPMKKARLELHEELRVEEDVDNSFNPVIASVNSQVSGFSDSPTEIPEQDAGPPSVVNGSGETNFKSEPIENSTQGQTVSSVPTLVIKRQQTARKTFTRPPTPDPKVGVEFVILD</sequence>
<dbReference type="GO" id="GO:0005737">
    <property type="term" value="C:cytoplasm"/>
    <property type="evidence" value="ECO:0007669"/>
    <property type="project" value="UniProtKB-SubCell"/>
</dbReference>
<evidence type="ECO:0000256" key="7">
    <source>
        <dbReference type="ARBA" id="ARBA00023054"/>
    </source>
</evidence>
<accession>A0A8S1CBC0</accession>
<feature type="region of interest" description="Disordered" evidence="11">
    <location>
        <begin position="162"/>
        <end position="184"/>
    </location>
</feature>
<evidence type="ECO:0000256" key="4">
    <source>
        <dbReference type="ARBA" id="ARBA00022454"/>
    </source>
</evidence>
<keyword evidence="14" id="KW-1185">Reference proteome</keyword>
<gene>
    <name evidence="13" type="ORF">CLODIP_2_CD02067</name>
</gene>
<name>A0A8S1CBC0_9INSE</name>